<evidence type="ECO:0000313" key="2">
    <source>
        <dbReference type="WBParaSite" id="ALUE_0002182101-mRNA-1"/>
    </source>
</evidence>
<protein>
    <submittedName>
        <fullName evidence="2">Ovule protein</fullName>
    </submittedName>
</protein>
<dbReference type="Proteomes" id="UP000036681">
    <property type="component" value="Unplaced"/>
</dbReference>
<dbReference type="WBParaSite" id="ALUE_0002182101-mRNA-1">
    <property type="protein sequence ID" value="ALUE_0002182101-mRNA-1"/>
    <property type="gene ID" value="ALUE_0002182101"/>
</dbReference>
<keyword evidence="1" id="KW-1185">Reference proteome</keyword>
<reference evidence="2" key="1">
    <citation type="submission" date="2017-02" db="UniProtKB">
        <authorList>
            <consortium name="WormBaseParasite"/>
        </authorList>
    </citation>
    <scope>IDENTIFICATION</scope>
</reference>
<sequence length="79" mass="8668">MEIKTHKLLKFSKPSLCCNNSPPQNATALDAIVTLAEPRKAESSACEVASTKVKSRKKRYVILSSLTKCALFCGPDFHD</sequence>
<accession>A0A0M3ISU3</accession>
<proteinExistence type="predicted"/>
<organism evidence="1 2">
    <name type="scientific">Ascaris lumbricoides</name>
    <name type="common">Giant roundworm</name>
    <dbReference type="NCBI Taxonomy" id="6252"/>
    <lineage>
        <taxon>Eukaryota</taxon>
        <taxon>Metazoa</taxon>
        <taxon>Ecdysozoa</taxon>
        <taxon>Nematoda</taxon>
        <taxon>Chromadorea</taxon>
        <taxon>Rhabditida</taxon>
        <taxon>Spirurina</taxon>
        <taxon>Ascaridomorpha</taxon>
        <taxon>Ascaridoidea</taxon>
        <taxon>Ascarididae</taxon>
        <taxon>Ascaris</taxon>
    </lineage>
</organism>
<dbReference type="AlphaFoldDB" id="A0A0M3ISU3"/>
<name>A0A0M3ISU3_ASCLU</name>
<evidence type="ECO:0000313" key="1">
    <source>
        <dbReference type="Proteomes" id="UP000036681"/>
    </source>
</evidence>